<dbReference type="AlphaFoldDB" id="A0AAX2DTS4"/>
<gene>
    <name evidence="1" type="ORF">SAMN05421782_1306</name>
</gene>
<organism evidence="1 2">
    <name type="scientific">Listeria ivanovii</name>
    <dbReference type="NCBI Taxonomy" id="1638"/>
    <lineage>
        <taxon>Bacteria</taxon>
        <taxon>Bacillati</taxon>
        <taxon>Bacillota</taxon>
        <taxon>Bacilli</taxon>
        <taxon>Bacillales</taxon>
        <taxon>Listeriaceae</taxon>
        <taxon>Listeria</taxon>
    </lineage>
</organism>
<evidence type="ECO:0000313" key="1">
    <source>
        <dbReference type="EMBL" id="SDX46771.1"/>
    </source>
</evidence>
<accession>A0AAX2DTS4</accession>
<sequence length="52" mass="6142">MPQCRIENRVEQLGINDRVSYTGLLRINLDDDLFQTFTITNPLLYLYYISVC</sequence>
<name>A0AAX2DTS4_LISIV</name>
<protein>
    <submittedName>
        <fullName evidence="1">Uncharacterized protein</fullName>
    </submittedName>
</protein>
<dbReference type="Proteomes" id="UP000183610">
    <property type="component" value="Unassembled WGS sequence"/>
</dbReference>
<evidence type="ECO:0000313" key="2">
    <source>
        <dbReference type="Proteomes" id="UP000183610"/>
    </source>
</evidence>
<reference evidence="1 2" key="1">
    <citation type="submission" date="2016-10" db="EMBL/GenBank/DDBJ databases">
        <authorList>
            <person name="Varghese N."/>
            <person name="Submissions S."/>
        </authorList>
    </citation>
    <scope>NUCLEOTIDE SEQUENCE [LARGE SCALE GENOMIC DNA]</scope>
    <source>
        <strain evidence="1 2">ATCC 49954</strain>
    </source>
</reference>
<dbReference type="EMBL" id="FNMX01000030">
    <property type="protein sequence ID" value="SDX46771.1"/>
    <property type="molecule type" value="Genomic_DNA"/>
</dbReference>
<comment type="caution">
    <text evidence="1">The sequence shown here is derived from an EMBL/GenBank/DDBJ whole genome shotgun (WGS) entry which is preliminary data.</text>
</comment>
<proteinExistence type="predicted"/>